<comment type="caution">
    <text evidence="1">The sequence shown here is derived from an EMBL/GenBank/DDBJ whole genome shotgun (WGS) entry which is preliminary data.</text>
</comment>
<name>A0A562UBV0_9SPHI</name>
<dbReference type="Proteomes" id="UP000317010">
    <property type="component" value="Unassembled WGS sequence"/>
</dbReference>
<proteinExistence type="predicted"/>
<sequence length="147" mass="17116">MYPKCILLLVLIIVGLKSKSQTLLNHNLSEINKVIVLHQGKLVNKSLKKANFSYSIPPEGNDCIFRTTCYFTSNHKCFKYINEYWGDQLPNQEINKFKMYYPSLKKINDQQLWVDHKKGFQITLINDKKLSTAYSLKIEIINGKSEL</sequence>
<dbReference type="EMBL" id="VLLI01000002">
    <property type="protein sequence ID" value="TWJ03228.1"/>
    <property type="molecule type" value="Genomic_DNA"/>
</dbReference>
<dbReference type="RefSeq" id="WP_144909779.1">
    <property type="nucleotide sequence ID" value="NZ_VLLI01000002.1"/>
</dbReference>
<gene>
    <name evidence="1" type="ORF">JN11_00765</name>
</gene>
<organism evidence="1 2">
    <name type="scientific">Mucilaginibacter frigoritolerans</name>
    <dbReference type="NCBI Taxonomy" id="652788"/>
    <lineage>
        <taxon>Bacteria</taxon>
        <taxon>Pseudomonadati</taxon>
        <taxon>Bacteroidota</taxon>
        <taxon>Sphingobacteriia</taxon>
        <taxon>Sphingobacteriales</taxon>
        <taxon>Sphingobacteriaceae</taxon>
        <taxon>Mucilaginibacter</taxon>
    </lineage>
</organism>
<protein>
    <submittedName>
        <fullName evidence="1">Uncharacterized protein</fullName>
    </submittedName>
</protein>
<evidence type="ECO:0000313" key="2">
    <source>
        <dbReference type="Proteomes" id="UP000317010"/>
    </source>
</evidence>
<dbReference type="AlphaFoldDB" id="A0A562UBV0"/>
<evidence type="ECO:0000313" key="1">
    <source>
        <dbReference type="EMBL" id="TWJ03228.1"/>
    </source>
</evidence>
<reference evidence="1 2" key="1">
    <citation type="submission" date="2019-07" db="EMBL/GenBank/DDBJ databases">
        <title>Genomic Encyclopedia of Archaeal and Bacterial Type Strains, Phase II (KMG-II): from individual species to whole genera.</title>
        <authorList>
            <person name="Goeker M."/>
        </authorList>
    </citation>
    <scope>NUCLEOTIDE SEQUENCE [LARGE SCALE GENOMIC DNA]</scope>
    <source>
        <strain evidence="1 2">ATCC BAA-1854</strain>
    </source>
</reference>
<accession>A0A562UBV0</accession>
<keyword evidence="2" id="KW-1185">Reference proteome</keyword>